<name>A0ABD1P216_9LAMI</name>
<evidence type="ECO:0000313" key="2">
    <source>
        <dbReference type="EMBL" id="KAL2457900.1"/>
    </source>
</evidence>
<gene>
    <name evidence="2" type="ORF">Adt_46163</name>
</gene>
<keyword evidence="3" id="KW-1185">Reference proteome</keyword>
<dbReference type="EMBL" id="JBFOLK010000041">
    <property type="protein sequence ID" value="KAL2457900.1"/>
    <property type="molecule type" value="Genomic_DNA"/>
</dbReference>
<proteinExistence type="predicted"/>
<feature type="compositionally biased region" description="Polar residues" evidence="1">
    <location>
        <begin position="83"/>
        <end position="94"/>
    </location>
</feature>
<evidence type="ECO:0000313" key="3">
    <source>
        <dbReference type="Proteomes" id="UP001604336"/>
    </source>
</evidence>
<reference evidence="3" key="1">
    <citation type="submission" date="2024-07" db="EMBL/GenBank/DDBJ databases">
        <title>Two chromosome-level genome assemblies of Korean endemic species Abeliophyllum distichum and Forsythia ovata (Oleaceae).</title>
        <authorList>
            <person name="Jang H."/>
        </authorList>
    </citation>
    <scope>NUCLEOTIDE SEQUENCE [LARGE SCALE GENOMIC DNA]</scope>
</reference>
<protein>
    <submittedName>
        <fullName evidence="2">Uncharacterized protein</fullName>
    </submittedName>
</protein>
<dbReference type="Proteomes" id="UP001604336">
    <property type="component" value="Unassembled WGS sequence"/>
</dbReference>
<feature type="region of interest" description="Disordered" evidence="1">
    <location>
        <begin position="59"/>
        <end position="109"/>
    </location>
</feature>
<dbReference type="AlphaFoldDB" id="A0ABD1P216"/>
<comment type="caution">
    <text evidence="2">The sequence shown here is derived from an EMBL/GenBank/DDBJ whole genome shotgun (WGS) entry which is preliminary data.</text>
</comment>
<evidence type="ECO:0000256" key="1">
    <source>
        <dbReference type="SAM" id="MobiDB-lite"/>
    </source>
</evidence>
<accession>A0ABD1P216</accession>
<organism evidence="2 3">
    <name type="scientific">Abeliophyllum distichum</name>
    <dbReference type="NCBI Taxonomy" id="126358"/>
    <lineage>
        <taxon>Eukaryota</taxon>
        <taxon>Viridiplantae</taxon>
        <taxon>Streptophyta</taxon>
        <taxon>Embryophyta</taxon>
        <taxon>Tracheophyta</taxon>
        <taxon>Spermatophyta</taxon>
        <taxon>Magnoliopsida</taxon>
        <taxon>eudicotyledons</taxon>
        <taxon>Gunneridae</taxon>
        <taxon>Pentapetalae</taxon>
        <taxon>asterids</taxon>
        <taxon>lamiids</taxon>
        <taxon>Lamiales</taxon>
        <taxon>Oleaceae</taxon>
        <taxon>Forsythieae</taxon>
        <taxon>Abeliophyllum</taxon>
    </lineage>
</organism>
<sequence length="109" mass="11315">MGKAQPPEVIIPMINCSRFSPLPKRHAAGNPVGLGTLQVPLPQGLGTLPVPLPQGLDTLPLPLPQGLDTHQVPLPQGLGTHPASPNVTPHTCSGTPVHLIYDIQGPTPT</sequence>